<evidence type="ECO:0000256" key="6">
    <source>
        <dbReference type="ARBA" id="ARBA00022694"/>
    </source>
</evidence>
<reference evidence="13 14" key="1">
    <citation type="journal article" date="2016" name="Nat. Commun.">
        <title>Thousands of microbial genomes shed light on interconnected biogeochemical processes in an aquifer system.</title>
        <authorList>
            <person name="Anantharaman K."/>
            <person name="Brown C.T."/>
            <person name="Hug L.A."/>
            <person name="Sharon I."/>
            <person name="Castelle C.J."/>
            <person name="Probst A.J."/>
            <person name="Thomas B.C."/>
            <person name="Singh A."/>
            <person name="Wilkins M.J."/>
            <person name="Karaoz U."/>
            <person name="Brodie E.L."/>
            <person name="Williams K.H."/>
            <person name="Hubbard S.S."/>
            <person name="Banfield J.F."/>
        </authorList>
    </citation>
    <scope>NUCLEOTIDE SEQUENCE [LARGE SCALE GENOMIC DNA]</scope>
</reference>
<comment type="catalytic activity">
    <reaction evidence="11">
        <text>L-threonine + hydrogencarbonate + ATP = L-threonylcarbamoyladenylate + diphosphate + H2O</text>
        <dbReference type="Rhea" id="RHEA:36407"/>
        <dbReference type="ChEBI" id="CHEBI:15377"/>
        <dbReference type="ChEBI" id="CHEBI:17544"/>
        <dbReference type="ChEBI" id="CHEBI:30616"/>
        <dbReference type="ChEBI" id="CHEBI:33019"/>
        <dbReference type="ChEBI" id="CHEBI:57926"/>
        <dbReference type="ChEBI" id="CHEBI:73682"/>
        <dbReference type="EC" id="2.7.7.87"/>
    </reaction>
</comment>
<keyword evidence="6" id="KW-0819">tRNA processing</keyword>
<dbReference type="EMBL" id="MHQI01000026">
    <property type="protein sequence ID" value="OHA00140.1"/>
    <property type="molecule type" value="Genomic_DNA"/>
</dbReference>
<evidence type="ECO:0000256" key="5">
    <source>
        <dbReference type="ARBA" id="ARBA00022679"/>
    </source>
</evidence>
<sequence length="209" mass="23191">MKTIQLKEETLTETLSQAERVLRSGGIIVGPTDTVYGIFCDATNEAAIKKIFELKQRPQEKALPIFVKDIATARRYTYIPDAKAKFLEKLWPGAVTVVFKHKEKLPKVLTGGLDTVGVRIPGHPFLLELLSRLDFPLAQTSANISGGNPARNFDEIKSCDFTRRRRTNMIIGGGELTGRASTVVDFTGKEPLILRSGFVTKEELDCLLQ</sequence>
<keyword evidence="8" id="KW-0547">Nucleotide-binding</keyword>
<evidence type="ECO:0000256" key="4">
    <source>
        <dbReference type="ARBA" id="ARBA00022490"/>
    </source>
</evidence>
<dbReference type="PANTHER" id="PTHR17490:SF16">
    <property type="entry name" value="THREONYLCARBAMOYL-AMP SYNTHASE"/>
    <property type="match status" value="1"/>
</dbReference>
<dbReference type="GO" id="GO:0006450">
    <property type="term" value="P:regulation of translational fidelity"/>
    <property type="evidence" value="ECO:0007669"/>
    <property type="project" value="TreeGrafter"/>
</dbReference>
<gene>
    <name evidence="13" type="ORF">A3C07_00250</name>
</gene>
<dbReference type="Proteomes" id="UP000179023">
    <property type="component" value="Unassembled WGS sequence"/>
</dbReference>
<dbReference type="PROSITE" id="PS51163">
    <property type="entry name" value="YRDC"/>
    <property type="match status" value="1"/>
</dbReference>
<feature type="domain" description="YrdC-like" evidence="12">
    <location>
        <begin position="12"/>
        <end position="199"/>
    </location>
</feature>
<evidence type="ECO:0000256" key="1">
    <source>
        <dbReference type="ARBA" id="ARBA00004496"/>
    </source>
</evidence>
<evidence type="ECO:0000259" key="12">
    <source>
        <dbReference type="PROSITE" id="PS51163"/>
    </source>
</evidence>
<protein>
    <recommendedName>
        <fullName evidence="10">L-threonylcarbamoyladenylate synthase</fullName>
        <ecNumber evidence="3">2.7.7.87</ecNumber>
    </recommendedName>
    <alternativeName>
        <fullName evidence="10">L-threonylcarbamoyladenylate synthase</fullName>
    </alternativeName>
</protein>
<dbReference type="InterPro" id="IPR050156">
    <property type="entry name" value="TC-AMP_synthase_SUA5"/>
</dbReference>
<dbReference type="GO" id="GO:0008033">
    <property type="term" value="P:tRNA processing"/>
    <property type="evidence" value="ECO:0007669"/>
    <property type="project" value="UniProtKB-KW"/>
</dbReference>
<evidence type="ECO:0000256" key="2">
    <source>
        <dbReference type="ARBA" id="ARBA00007663"/>
    </source>
</evidence>
<evidence type="ECO:0000313" key="13">
    <source>
        <dbReference type="EMBL" id="OHA00140.1"/>
    </source>
</evidence>
<dbReference type="InterPro" id="IPR017945">
    <property type="entry name" value="DHBP_synth_RibB-like_a/b_dom"/>
</dbReference>
<dbReference type="GO" id="GO:0003725">
    <property type="term" value="F:double-stranded RNA binding"/>
    <property type="evidence" value="ECO:0007669"/>
    <property type="project" value="InterPro"/>
</dbReference>
<dbReference type="InterPro" id="IPR006070">
    <property type="entry name" value="Sua5-like_dom"/>
</dbReference>
<dbReference type="SUPFAM" id="SSF55821">
    <property type="entry name" value="YrdC/RibB"/>
    <property type="match status" value="1"/>
</dbReference>
<dbReference type="Gene3D" id="3.90.870.10">
    <property type="entry name" value="DHBP synthase"/>
    <property type="match status" value="1"/>
</dbReference>
<dbReference type="GO" id="GO:0005737">
    <property type="term" value="C:cytoplasm"/>
    <property type="evidence" value="ECO:0007669"/>
    <property type="project" value="UniProtKB-SubCell"/>
</dbReference>
<keyword evidence="5" id="KW-0808">Transferase</keyword>
<dbReference type="GO" id="GO:0061710">
    <property type="term" value="F:L-threonylcarbamoyladenylate synthase"/>
    <property type="evidence" value="ECO:0007669"/>
    <property type="project" value="UniProtKB-EC"/>
</dbReference>
<keyword evidence="9" id="KW-0067">ATP-binding</keyword>
<proteinExistence type="inferred from homology"/>
<name>A0A1G2KL30_9BACT</name>
<dbReference type="Pfam" id="PF01300">
    <property type="entry name" value="Sua5_yciO_yrdC"/>
    <property type="match status" value="1"/>
</dbReference>
<dbReference type="PANTHER" id="PTHR17490">
    <property type="entry name" value="SUA5"/>
    <property type="match status" value="1"/>
</dbReference>
<dbReference type="EC" id="2.7.7.87" evidence="3"/>
<dbReference type="GO" id="GO:0005524">
    <property type="term" value="F:ATP binding"/>
    <property type="evidence" value="ECO:0007669"/>
    <property type="project" value="UniProtKB-KW"/>
</dbReference>
<dbReference type="AlphaFoldDB" id="A0A1G2KL30"/>
<evidence type="ECO:0000256" key="9">
    <source>
        <dbReference type="ARBA" id="ARBA00022840"/>
    </source>
</evidence>
<dbReference type="STRING" id="1802270.A3C07_00250"/>
<evidence type="ECO:0000313" key="14">
    <source>
        <dbReference type="Proteomes" id="UP000179023"/>
    </source>
</evidence>
<evidence type="ECO:0000256" key="3">
    <source>
        <dbReference type="ARBA" id="ARBA00012584"/>
    </source>
</evidence>
<keyword evidence="7" id="KW-0548">Nucleotidyltransferase</keyword>
<organism evidence="13 14">
    <name type="scientific">Candidatus Sungbacteria bacterium RIFCSPHIGHO2_02_FULL_47_11</name>
    <dbReference type="NCBI Taxonomy" id="1802270"/>
    <lineage>
        <taxon>Bacteria</taxon>
        <taxon>Candidatus Sungiibacteriota</taxon>
    </lineage>
</organism>
<evidence type="ECO:0000256" key="11">
    <source>
        <dbReference type="ARBA" id="ARBA00048366"/>
    </source>
</evidence>
<dbReference type="GO" id="GO:0000049">
    <property type="term" value="F:tRNA binding"/>
    <property type="evidence" value="ECO:0007669"/>
    <property type="project" value="TreeGrafter"/>
</dbReference>
<accession>A0A1G2KL30</accession>
<keyword evidence="4" id="KW-0963">Cytoplasm</keyword>
<evidence type="ECO:0000256" key="7">
    <source>
        <dbReference type="ARBA" id="ARBA00022695"/>
    </source>
</evidence>
<evidence type="ECO:0000256" key="8">
    <source>
        <dbReference type="ARBA" id="ARBA00022741"/>
    </source>
</evidence>
<dbReference type="NCBIfam" id="TIGR00057">
    <property type="entry name" value="L-threonylcarbamoyladenylate synthase"/>
    <property type="match status" value="1"/>
</dbReference>
<comment type="caution">
    <text evidence="13">The sequence shown here is derived from an EMBL/GenBank/DDBJ whole genome shotgun (WGS) entry which is preliminary data.</text>
</comment>
<comment type="similarity">
    <text evidence="2">Belongs to the SUA5 family.</text>
</comment>
<evidence type="ECO:0000256" key="10">
    <source>
        <dbReference type="ARBA" id="ARBA00029774"/>
    </source>
</evidence>
<comment type="subcellular location">
    <subcellularLocation>
        <location evidence="1">Cytoplasm</location>
    </subcellularLocation>
</comment>